<proteinExistence type="predicted"/>
<protein>
    <submittedName>
        <fullName evidence="1">Uncharacterized protein</fullName>
    </submittedName>
</protein>
<dbReference type="EMBL" id="GL945432">
    <property type="protein sequence ID" value="EGO26087.1"/>
    <property type="molecule type" value="Genomic_DNA"/>
</dbReference>
<dbReference type="HOGENOM" id="CLU_3015621_0_0_1"/>
<evidence type="ECO:0000313" key="1">
    <source>
        <dbReference type="EMBL" id="EGO26087.1"/>
    </source>
</evidence>
<sequence length="56" mass="6662">MAEKKREIWNWPVQLVRSQLESMPLFPERNRCFGPLNTCPPNVRKLHHSRAQCFIA</sequence>
<dbReference type="AlphaFoldDB" id="F8NQF7"/>
<reference evidence="1" key="1">
    <citation type="submission" date="2011-04" db="EMBL/GenBank/DDBJ databases">
        <title>Evolution of plant cell wall degrading machinery underlies the functional diversity of forest fungi.</title>
        <authorList>
            <consortium name="US DOE Joint Genome Institute (JGI-PGF)"/>
            <person name="Eastwood D.C."/>
            <person name="Floudas D."/>
            <person name="Binder M."/>
            <person name="Majcherczyk A."/>
            <person name="Schneider P."/>
            <person name="Aerts A."/>
            <person name="Asiegbu F.O."/>
            <person name="Baker S.E."/>
            <person name="Barry K."/>
            <person name="Bendiksby M."/>
            <person name="Blumentritt M."/>
            <person name="Coutinho P.M."/>
            <person name="Cullen D."/>
            <person name="Cullen D."/>
            <person name="Gathman A."/>
            <person name="Goodell B."/>
            <person name="Henrissat B."/>
            <person name="Ihrmark K."/>
            <person name="Kauserud H."/>
            <person name="Kohler A."/>
            <person name="LaButti K."/>
            <person name="Lapidus A."/>
            <person name="Lavin J.L."/>
            <person name="Lee Y.-H."/>
            <person name="Lindquist E."/>
            <person name="Lilly W."/>
            <person name="Lucas S."/>
            <person name="Morin E."/>
            <person name="Murat C."/>
            <person name="Oguiza J.A."/>
            <person name="Park J."/>
            <person name="Pisabarro A.G."/>
            <person name="Riley R."/>
            <person name="Rosling A."/>
            <person name="Salamov A."/>
            <person name="Schmidt O."/>
            <person name="Schmutz J."/>
            <person name="Skrede I."/>
            <person name="Stenlid J."/>
            <person name="Wiebenga A."/>
            <person name="Xie X."/>
            <person name="Kues U."/>
            <person name="Hibbett D.S."/>
            <person name="Hoffmeister D."/>
            <person name="Hogberg N."/>
            <person name="Martin F."/>
            <person name="Grigoriev I.V."/>
            <person name="Watkinson S.C."/>
        </authorList>
    </citation>
    <scope>NUCLEOTIDE SEQUENCE</scope>
    <source>
        <strain evidence="1">S7.9</strain>
    </source>
</reference>
<dbReference type="GeneID" id="18810219"/>
<accession>F8NQF7</accession>
<gene>
    <name evidence="1" type="ORF">SERLADRAFT_367715</name>
</gene>
<organism>
    <name type="scientific">Serpula lacrymans var. lacrymans (strain S7.9)</name>
    <name type="common">Dry rot fungus</name>
    <dbReference type="NCBI Taxonomy" id="578457"/>
    <lineage>
        <taxon>Eukaryota</taxon>
        <taxon>Fungi</taxon>
        <taxon>Dikarya</taxon>
        <taxon>Basidiomycota</taxon>
        <taxon>Agaricomycotina</taxon>
        <taxon>Agaricomycetes</taxon>
        <taxon>Agaricomycetidae</taxon>
        <taxon>Boletales</taxon>
        <taxon>Coniophorineae</taxon>
        <taxon>Serpulaceae</taxon>
        <taxon>Serpula</taxon>
    </lineage>
</organism>
<name>F8NQF7_SERL9</name>
<dbReference type="KEGG" id="sla:SERLADRAFT_367715"/>
<dbReference type="RefSeq" id="XP_007316260.1">
    <property type="nucleotide sequence ID" value="XM_007316198.1"/>
</dbReference>
<dbReference type="Proteomes" id="UP000008064">
    <property type="component" value="Unassembled WGS sequence"/>
</dbReference>